<protein>
    <submittedName>
        <fullName evidence="1">Uncharacterized protein</fullName>
    </submittedName>
</protein>
<dbReference type="EMBL" id="ML208978">
    <property type="protein sequence ID" value="TFK59439.1"/>
    <property type="molecule type" value="Genomic_DNA"/>
</dbReference>
<gene>
    <name evidence="1" type="ORF">BDN72DRAFT_745128</name>
</gene>
<organism evidence="1 2">
    <name type="scientific">Pluteus cervinus</name>
    <dbReference type="NCBI Taxonomy" id="181527"/>
    <lineage>
        <taxon>Eukaryota</taxon>
        <taxon>Fungi</taxon>
        <taxon>Dikarya</taxon>
        <taxon>Basidiomycota</taxon>
        <taxon>Agaricomycotina</taxon>
        <taxon>Agaricomycetes</taxon>
        <taxon>Agaricomycetidae</taxon>
        <taxon>Agaricales</taxon>
        <taxon>Pluteineae</taxon>
        <taxon>Pluteaceae</taxon>
        <taxon>Pluteus</taxon>
    </lineage>
</organism>
<name>A0ACD3A1C9_9AGAR</name>
<accession>A0ACD3A1C9</accession>
<feature type="non-terminal residue" evidence="1">
    <location>
        <position position="190"/>
    </location>
</feature>
<dbReference type="Proteomes" id="UP000308600">
    <property type="component" value="Unassembled WGS sequence"/>
</dbReference>
<evidence type="ECO:0000313" key="1">
    <source>
        <dbReference type="EMBL" id="TFK59439.1"/>
    </source>
</evidence>
<evidence type="ECO:0000313" key="2">
    <source>
        <dbReference type="Proteomes" id="UP000308600"/>
    </source>
</evidence>
<keyword evidence="2" id="KW-1185">Reference proteome</keyword>
<reference evidence="1 2" key="1">
    <citation type="journal article" date="2019" name="Nat. Ecol. Evol.">
        <title>Megaphylogeny resolves global patterns of mushroom evolution.</title>
        <authorList>
            <person name="Varga T."/>
            <person name="Krizsan K."/>
            <person name="Foldi C."/>
            <person name="Dima B."/>
            <person name="Sanchez-Garcia M."/>
            <person name="Sanchez-Ramirez S."/>
            <person name="Szollosi G.J."/>
            <person name="Szarkandi J.G."/>
            <person name="Papp V."/>
            <person name="Albert L."/>
            <person name="Andreopoulos W."/>
            <person name="Angelini C."/>
            <person name="Antonin V."/>
            <person name="Barry K.W."/>
            <person name="Bougher N.L."/>
            <person name="Buchanan P."/>
            <person name="Buyck B."/>
            <person name="Bense V."/>
            <person name="Catcheside P."/>
            <person name="Chovatia M."/>
            <person name="Cooper J."/>
            <person name="Damon W."/>
            <person name="Desjardin D."/>
            <person name="Finy P."/>
            <person name="Geml J."/>
            <person name="Haridas S."/>
            <person name="Hughes K."/>
            <person name="Justo A."/>
            <person name="Karasinski D."/>
            <person name="Kautmanova I."/>
            <person name="Kiss B."/>
            <person name="Kocsube S."/>
            <person name="Kotiranta H."/>
            <person name="LaButti K.M."/>
            <person name="Lechner B.E."/>
            <person name="Liimatainen K."/>
            <person name="Lipzen A."/>
            <person name="Lukacs Z."/>
            <person name="Mihaltcheva S."/>
            <person name="Morgado L.N."/>
            <person name="Niskanen T."/>
            <person name="Noordeloos M.E."/>
            <person name="Ohm R.A."/>
            <person name="Ortiz-Santana B."/>
            <person name="Ovrebo C."/>
            <person name="Racz N."/>
            <person name="Riley R."/>
            <person name="Savchenko A."/>
            <person name="Shiryaev A."/>
            <person name="Soop K."/>
            <person name="Spirin V."/>
            <person name="Szebenyi C."/>
            <person name="Tomsovsky M."/>
            <person name="Tulloss R.E."/>
            <person name="Uehling J."/>
            <person name="Grigoriev I.V."/>
            <person name="Vagvolgyi C."/>
            <person name="Papp T."/>
            <person name="Martin F.M."/>
            <person name="Miettinen O."/>
            <person name="Hibbett D.S."/>
            <person name="Nagy L.G."/>
        </authorList>
    </citation>
    <scope>NUCLEOTIDE SEQUENCE [LARGE SCALE GENOMIC DNA]</scope>
    <source>
        <strain evidence="1 2">NL-1719</strain>
    </source>
</reference>
<proteinExistence type="predicted"/>
<sequence>TTIKVWETQSGNLMHTIESSALIVTMIPLVDLPLIALGDHNFGISIWNITTGHQAYGPYICHTNTITTLCTLSSHGKQQIVSGGKDGTLRIWQIDPNILSSELSPFLNLGTEGQKVQFLECDHNDIMSSKLFITPSGWLVSQKQLILWIPPWYRQSLVCPQVLCLPASVPNQCLKVDWSRFVHGTNWLQI</sequence>
<feature type="non-terminal residue" evidence="1">
    <location>
        <position position="1"/>
    </location>
</feature>